<reference evidence="7 8" key="4">
    <citation type="submission" date="2019-04" db="EMBL/GenBank/DDBJ databases">
        <authorList>
            <consortium name="Pathogen Informatics"/>
        </authorList>
    </citation>
    <scope>NUCLEOTIDE SEQUENCE [LARGE SCALE GENOMIC DNA]</scope>
    <source>
        <strain evidence="7 8">GPSC38</strain>
    </source>
</reference>
<evidence type="ECO:0000313" key="2">
    <source>
        <dbReference type="EMBL" id="CDL73762.1"/>
    </source>
</evidence>
<evidence type="ECO:0000313" key="5">
    <source>
        <dbReference type="EMBL" id="CDL74171.1"/>
    </source>
</evidence>
<reference evidence="4" key="1">
    <citation type="submission" date="2013-12" db="EMBL/GenBank/DDBJ databases">
        <authorList>
            <person name="Croucher N."/>
        </authorList>
    </citation>
    <scope>NUCLEOTIDE SEQUENCE</scope>
    <source>
        <strain evidence="1">22664</strain>
        <strain evidence="6">9611+04103</strain>
        <strain evidence="3">DC1738</strain>
        <strain evidence="4">DCC1524</strain>
        <strain evidence="2">DCC1902</strain>
        <strain evidence="5">IC161</strain>
    </source>
</reference>
<dbReference type="EMBL" id="HG799493">
    <property type="protein sequence ID" value="CDL73887.1"/>
    <property type="molecule type" value="Genomic_DNA"/>
</dbReference>
<dbReference type="AlphaFoldDB" id="A0A060QNN8"/>
<dbReference type="EMBL" id="HG799499">
    <property type="protein sequence ID" value="CDL74171.1"/>
    <property type="molecule type" value="Genomic_DNA"/>
</dbReference>
<protein>
    <submittedName>
        <fullName evidence="4">Putative mobilisation protein</fullName>
    </submittedName>
    <submittedName>
        <fullName evidence="7">Tn5252, Orf 10 protein</fullName>
    </submittedName>
</protein>
<evidence type="ECO:0000313" key="6">
    <source>
        <dbReference type="EMBL" id="CDL74700.1"/>
    </source>
</evidence>
<dbReference type="EMBL" id="HG799489">
    <property type="protein sequence ID" value="CDL73645.1"/>
    <property type="molecule type" value="Genomic_DNA"/>
</dbReference>
<evidence type="ECO:0000313" key="1">
    <source>
        <dbReference type="EMBL" id="CDL73645.1"/>
    </source>
</evidence>
<dbReference type="EMBL" id="HG799494">
    <property type="protein sequence ID" value="CDL74700.1"/>
    <property type="molecule type" value="Genomic_DNA"/>
</dbReference>
<dbReference type="RefSeq" id="WP_001115082.1">
    <property type="nucleotide sequence ID" value="NZ_AP026920.1"/>
</dbReference>
<reference evidence="4" key="2">
    <citation type="journal article" date="2014" name="BMC Biol.">
        <title>Variable recombination dynamics during the emergence, transmission and 'disarming' of a multidrug-resistant pneumococcal clone.</title>
        <authorList>
            <person name="Croucher N.J."/>
            <person name="Hanage W.P."/>
            <person name="Harris S.R."/>
            <person name="McGee L."/>
            <person name="van der Linden M."/>
            <person name="de Lencastre H."/>
            <person name="Sa-Leao R."/>
            <person name="Song J.H."/>
            <person name="Ko K.S."/>
            <person name="Beall B."/>
            <person name="Klugman K.P."/>
            <person name="Parkhill J."/>
            <person name="Tomasz A."/>
            <person name="Kristinsson K.G."/>
            <person name="Bentley S.D."/>
        </authorList>
    </citation>
    <scope>NUCLEOTIDE SEQUENCE</scope>
    <source>
        <strain evidence="1">22664</strain>
        <strain evidence="3">DC1738</strain>
        <strain evidence="4">DCC1524</strain>
        <strain evidence="2">DCC1902</strain>
    </source>
</reference>
<dbReference type="InterPro" id="IPR049845">
    <property type="entry name" value="Tn5252_Orf10-like"/>
</dbReference>
<dbReference type="NCBIfam" id="NF040666">
    <property type="entry name" value="Tn5252_Orf10"/>
    <property type="match status" value="1"/>
</dbReference>
<sequence>MPEQYRDIRKEVNLTANELEMIDIMMKNKGFEHFSSFARNKLLENELEMTAEKWFTFWHSQKLEQISRDVYEILILSRAEHQVTQEHVSILLTCVQELIQEIGNSIPLSQDFRKKYMR</sequence>
<evidence type="ECO:0000313" key="3">
    <source>
        <dbReference type="EMBL" id="CDL73827.1"/>
    </source>
</evidence>
<gene>
    <name evidence="7" type="ORF">SAMEA104154639_00760</name>
</gene>
<dbReference type="Proteomes" id="UP000314170">
    <property type="component" value="Unassembled WGS sequence"/>
</dbReference>
<dbReference type="EMBL" id="HG799491">
    <property type="protein sequence ID" value="CDL73762.1"/>
    <property type="molecule type" value="Genomic_DNA"/>
</dbReference>
<dbReference type="EMBL" id="CABBZR010000003">
    <property type="protein sequence ID" value="VSJ51611.1"/>
    <property type="molecule type" value="Genomic_DNA"/>
</dbReference>
<proteinExistence type="predicted"/>
<evidence type="ECO:0000313" key="8">
    <source>
        <dbReference type="Proteomes" id="UP000314170"/>
    </source>
</evidence>
<organism evidence="4">
    <name type="scientific">Streptococcus pneumoniae</name>
    <dbReference type="NCBI Taxonomy" id="1313"/>
    <lineage>
        <taxon>Bacteria</taxon>
        <taxon>Bacillati</taxon>
        <taxon>Bacillota</taxon>
        <taxon>Bacilli</taxon>
        <taxon>Lactobacillales</taxon>
        <taxon>Streptococcaceae</taxon>
        <taxon>Streptococcus</taxon>
    </lineage>
</organism>
<name>A0A060QNN8_STREE</name>
<evidence type="ECO:0000313" key="7">
    <source>
        <dbReference type="EMBL" id="VSJ51611.1"/>
    </source>
</evidence>
<accession>A0A060QNN8</accession>
<reference evidence="5" key="3">
    <citation type="submission" date="2014-12" db="EMBL/GenBank/DDBJ databases">
        <title>Resistance and transmission dynamics of an outbreak of multidrug-resistant pneumococci imported into Iceland.</title>
        <authorList>
            <person name="Croucher N.J."/>
            <person name="Hanage W.P."/>
            <person name="Harris S.R."/>
            <person name="McGee L."/>
            <person name="Van der Linden M."/>
            <person name="De Lencastre H."/>
            <person name="Sa-Leao R."/>
            <person name="Song J.H."/>
            <person name="Ko K.S."/>
            <person name="Klugman K.P."/>
            <person name="Parkhill J."/>
            <person name="Tomasz A."/>
            <person name="Kristinsson K.G."/>
            <person name="Bentley S.D."/>
        </authorList>
    </citation>
    <scope>NUCLEOTIDE SEQUENCE</scope>
    <source>
        <strain evidence="6">9611+04103</strain>
        <strain evidence="5">IC161</strain>
    </source>
</reference>
<evidence type="ECO:0000313" key="4">
    <source>
        <dbReference type="EMBL" id="CDL73887.1"/>
    </source>
</evidence>
<dbReference type="EMBL" id="HG799492">
    <property type="protein sequence ID" value="CDL73827.1"/>
    <property type="molecule type" value="Genomic_DNA"/>
</dbReference>